<dbReference type="InterPro" id="IPR002725">
    <property type="entry name" value="YgjP-like_metallopeptidase"/>
</dbReference>
<accession>A0A1Z4BVD7</accession>
<name>A0A1Z4BVD7_9GAMM</name>
<dbReference type="Gene3D" id="3.30.2010.10">
    <property type="entry name" value="Metalloproteases ('zincins'), catalytic domain"/>
    <property type="match status" value="1"/>
</dbReference>
<feature type="domain" description="YgjP-like metallopeptidase" evidence="1">
    <location>
        <begin position="96"/>
        <end position="150"/>
    </location>
</feature>
<dbReference type="Pfam" id="PF01863">
    <property type="entry name" value="YgjP-like"/>
    <property type="match status" value="1"/>
</dbReference>
<dbReference type="KEGG" id="mpsy:CEK71_03800"/>
<dbReference type="CDD" id="cd07344">
    <property type="entry name" value="M48_yhfN_like"/>
    <property type="match status" value="1"/>
</dbReference>
<dbReference type="RefSeq" id="WP_088618139.1">
    <property type="nucleotide sequence ID" value="NZ_CP022129.1"/>
</dbReference>
<keyword evidence="3" id="KW-1185">Reference proteome</keyword>
<keyword evidence="2" id="KW-0378">Hydrolase</keyword>
<gene>
    <name evidence="2" type="ORF">CEK71_03800</name>
</gene>
<dbReference type="Proteomes" id="UP000197019">
    <property type="component" value="Chromosome"/>
</dbReference>
<reference evidence="2 3" key="1">
    <citation type="submission" date="2017-06" db="EMBL/GenBank/DDBJ databases">
        <title>Genome Sequencing of the methanotroph Methylovulum psychrotolerants str. HV10-M2 isolated from a high-altitude environment.</title>
        <authorList>
            <person name="Mateos-Rivera A."/>
        </authorList>
    </citation>
    <scope>NUCLEOTIDE SEQUENCE [LARGE SCALE GENOMIC DNA]</scope>
    <source>
        <strain evidence="2 3">HV10_M2</strain>
    </source>
</reference>
<evidence type="ECO:0000313" key="3">
    <source>
        <dbReference type="Proteomes" id="UP000197019"/>
    </source>
</evidence>
<evidence type="ECO:0000313" key="2">
    <source>
        <dbReference type="EMBL" id="ASF45256.1"/>
    </source>
</evidence>
<dbReference type="InterPro" id="IPR053136">
    <property type="entry name" value="UTP_pyrophosphatase-like"/>
</dbReference>
<dbReference type="OrthoDB" id="9000630at2"/>
<organism evidence="2 3">
    <name type="scientific">Methylovulum psychrotolerans</name>
    <dbReference type="NCBI Taxonomy" id="1704499"/>
    <lineage>
        <taxon>Bacteria</taxon>
        <taxon>Pseudomonadati</taxon>
        <taxon>Pseudomonadota</taxon>
        <taxon>Gammaproteobacteria</taxon>
        <taxon>Methylococcales</taxon>
        <taxon>Methylococcaceae</taxon>
        <taxon>Methylovulum</taxon>
    </lineage>
</organism>
<sequence>MAGLKYLAGYSPQVNEQVQRLIDSGELAGRLRKKYPASHTIRTDKALYTYTVELKNQFLRQSNPLSKVVYDDKLDVLHQALGLHTFISRVQGGNLKAKHEIRVGAVFKTAPLEFLRMIVVHELAHLREKEHNKAFYKLCEYMEPDYHQLEFDMRLYLTCLELGAEGVK</sequence>
<proteinExistence type="predicted"/>
<dbReference type="PANTHER" id="PTHR30399">
    <property type="entry name" value="UNCHARACTERIZED PROTEIN YGJP"/>
    <property type="match status" value="1"/>
</dbReference>
<dbReference type="GO" id="GO:0016787">
    <property type="term" value="F:hydrolase activity"/>
    <property type="evidence" value="ECO:0007669"/>
    <property type="project" value="UniProtKB-KW"/>
</dbReference>
<dbReference type="EMBL" id="CP022129">
    <property type="protein sequence ID" value="ASF45256.1"/>
    <property type="molecule type" value="Genomic_DNA"/>
</dbReference>
<evidence type="ECO:0000259" key="1">
    <source>
        <dbReference type="Pfam" id="PF01863"/>
    </source>
</evidence>
<dbReference type="AlphaFoldDB" id="A0A1Z4BVD7"/>
<dbReference type="PANTHER" id="PTHR30399:SF1">
    <property type="entry name" value="UTP PYROPHOSPHATASE"/>
    <property type="match status" value="1"/>
</dbReference>
<protein>
    <submittedName>
        <fullName evidence="2">Metal-dependent hydrolase</fullName>
    </submittedName>
</protein>